<evidence type="ECO:0000313" key="4">
    <source>
        <dbReference type="EMBL" id="KAK4461768.1"/>
    </source>
</evidence>
<feature type="region of interest" description="Disordered" evidence="1">
    <location>
        <begin position="495"/>
        <end position="519"/>
    </location>
</feature>
<keyword evidence="2" id="KW-1133">Transmembrane helix</keyword>
<feature type="transmembrane region" description="Helical" evidence="2">
    <location>
        <begin position="463"/>
        <end position="483"/>
    </location>
</feature>
<dbReference type="EMBL" id="MU864984">
    <property type="protein sequence ID" value="KAK4461768.1"/>
    <property type="molecule type" value="Genomic_DNA"/>
</dbReference>
<dbReference type="InterPro" id="IPR036188">
    <property type="entry name" value="FAD/NAD-bd_sf"/>
</dbReference>
<dbReference type="InterPro" id="IPR050464">
    <property type="entry name" value="Zeta_carotene_desat/Oxidored"/>
</dbReference>
<keyword evidence="2" id="KW-0472">Membrane</keyword>
<accession>A0AAV9HN54</accession>
<dbReference type="Gene3D" id="1.10.3110.10">
    <property type="entry name" value="protoporphyrinogen ix oxidase, domain 3"/>
    <property type="match status" value="1"/>
</dbReference>
<keyword evidence="2" id="KW-0812">Transmembrane</keyword>
<evidence type="ECO:0000259" key="3">
    <source>
        <dbReference type="Pfam" id="PF01593"/>
    </source>
</evidence>
<dbReference type="FunFam" id="1.10.405.20:FF:000001">
    <property type="entry name" value="Amine oxidase"/>
    <property type="match status" value="1"/>
</dbReference>
<dbReference type="PANTHER" id="PTHR42923">
    <property type="entry name" value="PROTOPORPHYRINOGEN OXIDASE"/>
    <property type="match status" value="1"/>
</dbReference>
<dbReference type="InterPro" id="IPR002937">
    <property type="entry name" value="Amino_oxidase"/>
</dbReference>
<comment type="caution">
    <text evidence="4">The sequence shown here is derived from an EMBL/GenBank/DDBJ whole genome shotgun (WGS) entry which is preliminary data.</text>
</comment>
<reference evidence="4" key="1">
    <citation type="journal article" date="2023" name="Mol. Phylogenet. Evol.">
        <title>Genome-scale phylogeny and comparative genomics of the fungal order Sordariales.</title>
        <authorList>
            <person name="Hensen N."/>
            <person name="Bonometti L."/>
            <person name="Westerberg I."/>
            <person name="Brannstrom I.O."/>
            <person name="Guillou S."/>
            <person name="Cros-Aarteil S."/>
            <person name="Calhoun S."/>
            <person name="Haridas S."/>
            <person name="Kuo A."/>
            <person name="Mondo S."/>
            <person name="Pangilinan J."/>
            <person name="Riley R."/>
            <person name="LaButti K."/>
            <person name="Andreopoulos B."/>
            <person name="Lipzen A."/>
            <person name="Chen C."/>
            <person name="Yan M."/>
            <person name="Daum C."/>
            <person name="Ng V."/>
            <person name="Clum A."/>
            <person name="Steindorff A."/>
            <person name="Ohm R.A."/>
            <person name="Martin F."/>
            <person name="Silar P."/>
            <person name="Natvig D.O."/>
            <person name="Lalanne C."/>
            <person name="Gautier V."/>
            <person name="Ament-Velasquez S.L."/>
            <person name="Kruys A."/>
            <person name="Hutchinson M.I."/>
            <person name="Powell A.J."/>
            <person name="Barry K."/>
            <person name="Miller A.N."/>
            <person name="Grigoriev I.V."/>
            <person name="Debuchy R."/>
            <person name="Gladieux P."/>
            <person name="Hiltunen Thoren M."/>
            <person name="Johannesson H."/>
        </authorList>
    </citation>
    <scope>NUCLEOTIDE SEQUENCE</scope>
    <source>
        <strain evidence="4">PSN324</strain>
    </source>
</reference>
<protein>
    <recommendedName>
        <fullName evidence="3">Amine oxidase domain-containing protein</fullName>
    </recommendedName>
</protein>
<dbReference type="Gene3D" id="3.50.50.60">
    <property type="entry name" value="FAD/NAD(P)-binding domain"/>
    <property type="match status" value="1"/>
</dbReference>
<evidence type="ECO:0000313" key="5">
    <source>
        <dbReference type="Proteomes" id="UP001321749"/>
    </source>
</evidence>
<proteinExistence type="predicted"/>
<evidence type="ECO:0000256" key="1">
    <source>
        <dbReference type="SAM" id="MobiDB-lite"/>
    </source>
</evidence>
<organism evidence="4 5">
    <name type="scientific">Cladorrhinum samala</name>
    <dbReference type="NCBI Taxonomy" id="585594"/>
    <lineage>
        <taxon>Eukaryota</taxon>
        <taxon>Fungi</taxon>
        <taxon>Dikarya</taxon>
        <taxon>Ascomycota</taxon>
        <taxon>Pezizomycotina</taxon>
        <taxon>Sordariomycetes</taxon>
        <taxon>Sordariomycetidae</taxon>
        <taxon>Sordariales</taxon>
        <taxon>Podosporaceae</taxon>
        <taxon>Cladorrhinum</taxon>
    </lineage>
</organism>
<dbReference type="SUPFAM" id="SSF51905">
    <property type="entry name" value="FAD/NAD(P)-binding domain"/>
    <property type="match status" value="1"/>
</dbReference>
<reference evidence="4" key="2">
    <citation type="submission" date="2023-06" db="EMBL/GenBank/DDBJ databases">
        <authorList>
            <consortium name="Lawrence Berkeley National Laboratory"/>
            <person name="Mondo S.J."/>
            <person name="Hensen N."/>
            <person name="Bonometti L."/>
            <person name="Westerberg I."/>
            <person name="Brannstrom I.O."/>
            <person name="Guillou S."/>
            <person name="Cros-Aarteil S."/>
            <person name="Calhoun S."/>
            <person name="Haridas S."/>
            <person name="Kuo A."/>
            <person name="Pangilinan J."/>
            <person name="Riley R."/>
            <person name="Labutti K."/>
            <person name="Andreopoulos B."/>
            <person name="Lipzen A."/>
            <person name="Chen C."/>
            <person name="Yanf M."/>
            <person name="Daum C."/>
            <person name="Ng V."/>
            <person name="Clum A."/>
            <person name="Steindorff A."/>
            <person name="Ohm R."/>
            <person name="Martin F."/>
            <person name="Silar P."/>
            <person name="Natvig D."/>
            <person name="Lalanne C."/>
            <person name="Gautier V."/>
            <person name="Ament-Velasquez S.L."/>
            <person name="Kruys A."/>
            <person name="Hutchinson M.I."/>
            <person name="Powell A.J."/>
            <person name="Barry K."/>
            <person name="Miller A.N."/>
            <person name="Grigoriev I.V."/>
            <person name="Debuchy R."/>
            <person name="Gladieux P."/>
            <person name="Thoren M.H."/>
            <person name="Johannesson H."/>
        </authorList>
    </citation>
    <scope>NUCLEOTIDE SEQUENCE</scope>
    <source>
        <strain evidence="4">PSN324</strain>
    </source>
</reference>
<gene>
    <name evidence="4" type="ORF">QBC42DRAFT_269369</name>
</gene>
<evidence type="ECO:0000256" key="2">
    <source>
        <dbReference type="SAM" id="Phobius"/>
    </source>
</evidence>
<dbReference type="PANTHER" id="PTHR42923:SF17">
    <property type="entry name" value="AMINE OXIDASE DOMAIN-CONTAINING PROTEIN"/>
    <property type="match status" value="1"/>
</dbReference>
<dbReference type="Gene3D" id="3.90.660.20">
    <property type="entry name" value="Protoporphyrinogen oxidase, mitochondrial, domain 2"/>
    <property type="match status" value="1"/>
</dbReference>
<dbReference type="PRINTS" id="PR00419">
    <property type="entry name" value="ADXRDTASE"/>
</dbReference>
<keyword evidence="5" id="KW-1185">Reference proteome</keyword>
<dbReference type="AlphaFoldDB" id="A0AAV9HN54"/>
<name>A0AAV9HN54_9PEZI</name>
<dbReference type="GO" id="GO:0016491">
    <property type="term" value="F:oxidoreductase activity"/>
    <property type="evidence" value="ECO:0007669"/>
    <property type="project" value="InterPro"/>
</dbReference>
<feature type="domain" description="Amine oxidase" evidence="3">
    <location>
        <begin position="21"/>
        <end position="434"/>
    </location>
</feature>
<dbReference type="Pfam" id="PF01593">
    <property type="entry name" value="Amino_oxidase"/>
    <property type="match status" value="1"/>
</dbReference>
<sequence length="519" mass="58514">MINRASPFPRKRVAVVGGGCAGLAALWALNRSPHDVHIYDAADRLGGHANTVEFSKGKYKTLVDTGFNVMNEATYPNLMRFLKRIRVETVPIQMSFSVSRDQGLFEWAGSSFDTLFCQRGNLLSPKMWRMIFDIFRFNQFAVDVLGAENASQETIGEYLEREGYSQVFRDDYLIPLTSAVCSTSPDKRLLDFPAATLIRFLWNNHLLATLAKRPTWRTIAAGSNAYIDTIMKGFPSNHVNLNTKVTAVTNEKDGRLRLHTEGGNSEVFDHVVLATHADQAYSIIRRSATEVEKSILDKFHTSVNEVVLHSDTSLMPQSRKAWSSWNSLTRKSSVGSTGNVDQACLTYNMNILQDIPKEAFGDVLVTLNPLHEPDPKTVQGRFTYRHTTYTVAAIRAQEDLVEIQNKRGISYAGGWTGYGCHEDAFTSGLRVAVEHLGANVPFELRDSTYSRGRKPRLSPVDRWLRFWIFLIQIFFIAVFDRLAGALTRKKRLASRSRAKVNGTNTPRSHNRVKFHEKSL</sequence>
<dbReference type="Proteomes" id="UP001321749">
    <property type="component" value="Unassembled WGS sequence"/>
</dbReference>